<organism evidence="1 2">
    <name type="scientific">Meripilus lineatus</name>
    <dbReference type="NCBI Taxonomy" id="2056292"/>
    <lineage>
        <taxon>Eukaryota</taxon>
        <taxon>Fungi</taxon>
        <taxon>Dikarya</taxon>
        <taxon>Basidiomycota</taxon>
        <taxon>Agaricomycotina</taxon>
        <taxon>Agaricomycetes</taxon>
        <taxon>Polyporales</taxon>
        <taxon>Meripilaceae</taxon>
        <taxon>Meripilus</taxon>
    </lineage>
</organism>
<dbReference type="Proteomes" id="UP001212997">
    <property type="component" value="Unassembled WGS sequence"/>
</dbReference>
<dbReference type="EMBL" id="JANAWD010000015">
    <property type="protein sequence ID" value="KAJ3491227.1"/>
    <property type="molecule type" value="Genomic_DNA"/>
</dbReference>
<comment type="caution">
    <text evidence="1">The sequence shown here is derived from an EMBL/GenBank/DDBJ whole genome shotgun (WGS) entry which is preliminary data.</text>
</comment>
<keyword evidence="2" id="KW-1185">Reference proteome</keyword>
<evidence type="ECO:0000313" key="1">
    <source>
        <dbReference type="EMBL" id="KAJ3491227.1"/>
    </source>
</evidence>
<sequence length="253" mass="29518">MARTTQGTSNSTSCHPLRLRYKWMGRRQQWRSVIKDSKKNARNCANYLTMQQLILDCTSSQADPKQTIEMLVKVQQKIHQHRFEAFCVDDQLRDVEKSVKTIVNLILSLTDSKGYWASFCAIVEKLRAKIFEFFKYLGAMVRRIDSHSPWMTHHENSSADTLATYSDEKPYACSLKSEDRDELDYLSPHGYRVHQNLWEVVWTNCVQLKKELGATRSGWTSSFGILRVQEEQPLILDGVQELRRCLEEYADRD</sequence>
<gene>
    <name evidence="1" type="ORF">NLI96_g861</name>
</gene>
<proteinExistence type="predicted"/>
<reference evidence="1" key="1">
    <citation type="submission" date="2022-07" db="EMBL/GenBank/DDBJ databases">
        <title>Genome Sequence of Physisporinus lineatus.</title>
        <authorList>
            <person name="Buettner E."/>
        </authorList>
    </citation>
    <scope>NUCLEOTIDE SEQUENCE</scope>
    <source>
        <strain evidence="1">VT162</strain>
    </source>
</reference>
<accession>A0AAD5YNE5</accession>
<dbReference type="AlphaFoldDB" id="A0AAD5YNE5"/>
<protein>
    <submittedName>
        <fullName evidence="1">Uncharacterized protein</fullName>
    </submittedName>
</protein>
<evidence type="ECO:0000313" key="2">
    <source>
        <dbReference type="Proteomes" id="UP001212997"/>
    </source>
</evidence>
<name>A0AAD5YNE5_9APHY</name>